<proteinExistence type="predicted"/>
<organism evidence="2">
    <name type="scientific">Ralstonia syzygii R24</name>
    <dbReference type="NCBI Taxonomy" id="907261"/>
    <lineage>
        <taxon>Bacteria</taxon>
        <taxon>Pseudomonadati</taxon>
        <taxon>Pseudomonadota</taxon>
        <taxon>Betaproteobacteria</taxon>
        <taxon>Burkholderiales</taxon>
        <taxon>Burkholderiaceae</taxon>
        <taxon>Ralstonia</taxon>
        <taxon>Ralstonia solanacearum species complex</taxon>
    </lineage>
</organism>
<keyword evidence="1" id="KW-1133">Transmembrane helix</keyword>
<evidence type="ECO:0000256" key="1">
    <source>
        <dbReference type="SAM" id="Phobius"/>
    </source>
</evidence>
<name>G3A3U7_9RALS</name>
<evidence type="ECO:0000313" key="2">
    <source>
        <dbReference type="EMBL" id="CCA88558.1"/>
    </source>
</evidence>
<accession>G3A3U7</accession>
<protein>
    <submittedName>
        <fullName evidence="2">Uncharacterized protein</fullName>
    </submittedName>
</protein>
<sequence length="39" mass="4446">MTYSASDLATYAGFCVLFFFSGWLVGSLFRMARKLLDLF</sequence>
<gene>
    <name evidence="2" type="ORF">RALSY_30305</name>
</gene>
<keyword evidence="1" id="KW-0472">Membrane</keyword>
<dbReference type="AlphaFoldDB" id="G3A3U7"/>
<dbReference type="EMBL" id="FR854088">
    <property type="protein sequence ID" value="CCA88558.1"/>
    <property type="molecule type" value="Genomic_DNA"/>
</dbReference>
<keyword evidence="1" id="KW-0812">Transmembrane</keyword>
<feature type="transmembrane region" description="Helical" evidence="1">
    <location>
        <begin position="6"/>
        <end position="29"/>
    </location>
</feature>
<reference evidence="2" key="2">
    <citation type="submission" date="2011-04" db="EMBL/GenBank/DDBJ databases">
        <authorList>
            <person name="Genoscope - CEA"/>
        </authorList>
    </citation>
    <scope>NUCLEOTIDE SEQUENCE</scope>
    <source>
        <strain evidence="2">R24</strain>
    </source>
</reference>
<reference evidence="2" key="1">
    <citation type="journal article" date="2011" name="PLoS ONE">
        <title>Ralstonia syzygii, the Blood Disease Bacterium and some Asian R. solanacearum strains form a single genomic species despite divergent lifestyles.</title>
        <authorList>
            <person name="Remenant B."/>
            <person name="de Cambiaire J.C."/>
            <person name="Cellier G."/>
            <person name="Jacobs J.M."/>
            <person name="Mangenot S."/>
            <person name="Barbe V."/>
            <person name="Lajus A."/>
            <person name="Vallenet D."/>
            <person name="Medigue C."/>
            <person name="Fegan M."/>
            <person name="Allen C."/>
            <person name="Prior P."/>
        </authorList>
    </citation>
    <scope>NUCLEOTIDE SEQUENCE</scope>
    <source>
        <strain evidence="2">R24</strain>
    </source>
</reference>